<dbReference type="PROSITE" id="PS00486">
    <property type="entry name" value="DNA_MISMATCH_REPAIR_2"/>
    <property type="match status" value="1"/>
</dbReference>
<accession>A0A8A0RR08</accession>
<dbReference type="SMART" id="SM00533">
    <property type="entry name" value="MUTSd"/>
    <property type="match status" value="1"/>
</dbReference>
<evidence type="ECO:0000256" key="4">
    <source>
        <dbReference type="ARBA" id="ARBA00022801"/>
    </source>
</evidence>
<evidence type="ECO:0000313" key="11">
    <source>
        <dbReference type="EMBL" id="QSQ09959.1"/>
    </source>
</evidence>
<keyword evidence="6 8" id="KW-0694">RNA-binding</keyword>
<dbReference type="SUPFAM" id="SSF48334">
    <property type="entry name" value="DNA repair protein MutS, domain III"/>
    <property type="match status" value="1"/>
</dbReference>
<gene>
    <name evidence="11" type="primary">mutS2_2</name>
    <name evidence="8" type="synonym">mutS2</name>
    <name evidence="8" type="synonym">rqcU</name>
    <name evidence="11" type="ORF">H0A61_02345</name>
</gene>
<dbReference type="PANTHER" id="PTHR48466">
    <property type="entry name" value="OS10G0509000 PROTEIN-RELATED"/>
    <property type="match status" value="1"/>
</dbReference>
<keyword evidence="12" id="KW-1185">Reference proteome</keyword>
<dbReference type="InterPro" id="IPR007696">
    <property type="entry name" value="DNA_mismatch_repair_MutS_core"/>
</dbReference>
<dbReference type="InterPro" id="IPR036063">
    <property type="entry name" value="Smr_dom_sf"/>
</dbReference>
<dbReference type="Proteomes" id="UP000662904">
    <property type="component" value="Chromosome"/>
</dbReference>
<organism evidence="11 12">
    <name type="scientific">Koleobacter methoxysyntrophicus</name>
    <dbReference type="NCBI Taxonomy" id="2751313"/>
    <lineage>
        <taxon>Bacteria</taxon>
        <taxon>Bacillati</taxon>
        <taxon>Bacillota</taxon>
        <taxon>Clostridia</taxon>
        <taxon>Koleobacterales</taxon>
        <taxon>Koleobacteraceae</taxon>
        <taxon>Koleobacter</taxon>
    </lineage>
</organism>
<dbReference type="NCBIfam" id="TIGR01069">
    <property type="entry name" value="mutS2"/>
    <property type="match status" value="1"/>
</dbReference>
<comment type="function">
    <text evidence="8">Acts as a ribosome collision sensor, splitting the ribosome into its 2 subunits. Detects stalled/collided 70S ribosomes which it binds and splits by an ATP-hydrolysis driven conformational change. Acts upstream of the ribosome quality control system (RQC), a ribosome-associated complex that mediates the extraction of incompletely synthesized nascent chains from stalled ribosomes and their subsequent degradation. Probably generates substrates for RQC.</text>
</comment>
<dbReference type="AlphaFoldDB" id="A0A8A0RR08"/>
<dbReference type="InterPro" id="IPR046893">
    <property type="entry name" value="MSSS"/>
</dbReference>
<feature type="domain" description="Smr" evidence="10">
    <location>
        <begin position="715"/>
        <end position="790"/>
    </location>
</feature>
<comment type="subunit">
    <text evidence="8">Homodimer. Binds to stalled ribosomes, contacting rRNA.</text>
</comment>
<dbReference type="GO" id="GO:0072344">
    <property type="term" value="P:rescue of stalled ribosome"/>
    <property type="evidence" value="ECO:0007669"/>
    <property type="project" value="UniProtKB-UniRule"/>
</dbReference>
<keyword evidence="1 8" id="KW-0540">Nuclease</keyword>
<evidence type="ECO:0000256" key="5">
    <source>
        <dbReference type="ARBA" id="ARBA00022840"/>
    </source>
</evidence>
<keyword evidence="2 8" id="KW-0699">rRNA-binding</keyword>
<evidence type="ECO:0000256" key="2">
    <source>
        <dbReference type="ARBA" id="ARBA00022730"/>
    </source>
</evidence>
<dbReference type="GO" id="GO:0006298">
    <property type="term" value="P:mismatch repair"/>
    <property type="evidence" value="ECO:0007669"/>
    <property type="project" value="InterPro"/>
</dbReference>
<evidence type="ECO:0000256" key="1">
    <source>
        <dbReference type="ARBA" id="ARBA00022722"/>
    </source>
</evidence>
<dbReference type="GO" id="GO:0043023">
    <property type="term" value="F:ribosomal large subunit binding"/>
    <property type="evidence" value="ECO:0007669"/>
    <property type="project" value="UniProtKB-UniRule"/>
</dbReference>
<dbReference type="SUPFAM" id="SSF160443">
    <property type="entry name" value="SMR domain-like"/>
    <property type="match status" value="1"/>
</dbReference>
<dbReference type="RefSeq" id="WP_206707288.1">
    <property type="nucleotide sequence ID" value="NZ_CP059066.1"/>
</dbReference>
<dbReference type="Gene3D" id="3.40.50.300">
    <property type="entry name" value="P-loop containing nucleotide triphosphate hydrolases"/>
    <property type="match status" value="1"/>
</dbReference>
<keyword evidence="4 8" id="KW-0378">Hydrolase</keyword>
<comment type="similarity">
    <text evidence="8">Belongs to the DNA mismatch repair MutS family. MutS2 subfamily.</text>
</comment>
<dbReference type="Pfam" id="PF20297">
    <property type="entry name" value="MSSS"/>
    <property type="match status" value="1"/>
</dbReference>
<dbReference type="CDD" id="cd03280">
    <property type="entry name" value="ABC_MutS2"/>
    <property type="match status" value="1"/>
</dbReference>
<evidence type="ECO:0000256" key="7">
    <source>
        <dbReference type="ARBA" id="ARBA00023125"/>
    </source>
</evidence>
<evidence type="ECO:0000256" key="3">
    <source>
        <dbReference type="ARBA" id="ARBA00022741"/>
    </source>
</evidence>
<dbReference type="GO" id="GO:0004519">
    <property type="term" value="F:endonuclease activity"/>
    <property type="evidence" value="ECO:0007669"/>
    <property type="project" value="UniProtKB-UniRule"/>
</dbReference>
<dbReference type="InterPro" id="IPR005747">
    <property type="entry name" value="MutS2"/>
</dbReference>
<dbReference type="CDD" id="cd06503">
    <property type="entry name" value="ATP-synt_Fo_b"/>
    <property type="match status" value="1"/>
</dbReference>
<evidence type="ECO:0000256" key="8">
    <source>
        <dbReference type="HAMAP-Rule" id="MF_00092"/>
    </source>
</evidence>
<dbReference type="InterPro" id="IPR000432">
    <property type="entry name" value="DNA_mismatch_repair_MutS_C"/>
</dbReference>
<keyword evidence="9" id="KW-0175">Coiled coil</keyword>
<proteinExistence type="inferred from homology"/>
<dbReference type="GO" id="GO:0030983">
    <property type="term" value="F:mismatched DNA binding"/>
    <property type="evidence" value="ECO:0007669"/>
    <property type="project" value="InterPro"/>
</dbReference>
<protein>
    <recommendedName>
        <fullName evidence="8">Endonuclease MutS2</fullName>
        <ecNumber evidence="8">3.1.-.-</ecNumber>
    </recommendedName>
    <alternativeName>
        <fullName evidence="8">Ribosome-associated protein quality control-upstream factor</fullName>
        <shortName evidence="8">RQC-upstream factor</shortName>
        <shortName evidence="8">RqcU</shortName>
        <ecNumber evidence="8">3.6.4.-</ecNumber>
    </alternativeName>
</protein>
<keyword evidence="3 8" id="KW-0547">Nucleotide-binding</keyword>
<dbReference type="SMART" id="SM00463">
    <property type="entry name" value="SMR"/>
    <property type="match status" value="1"/>
</dbReference>
<feature type="binding site" evidence="8">
    <location>
        <begin position="333"/>
        <end position="340"/>
    </location>
    <ligand>
        <name>ATP</name>
        <dbReference type="ChEBI" id="CHEBI:30616"/>
    </ligand>
</feature>
<feature type="coiled-coil region" evidence="9">
    <location>
        <begin position="526"/>
        <end position="627"/>
    </location>
</feature>
<sequence length="791" mass="88666">MNNKTLNILEFNKIKTLLKSYAETKMGQELVEQMMPLTDLAKIRDLQEETSEGVKILLKGINPSFGGIKDIRSSLKKAVIGGTLDPEELLNISDTLRSGRNLKKITNELDKRSSYEIVDGLISQIFVYKDLEDKINSCILNEREIADNASNELYHIRRLIKAKQALIKDKLSEIINSPAYRKILQEPIITIRNERYVVPIKQEFKGTFPGIVHDQSSSGSTLFIEPIAVVTINNEIRELMVREKREIEKILKDLTMMVAREAKGISSNLSILSRLDFIFAKAKISIEMNGIQPLLNSNGYISIKQGRHPLLKGDVVPIDVNLGRDFNILVITGPNTGGKTVTLKTIGLLTLMAQSGLHIPACWGTEISVFDKVYADIGDEQSIEQNLSTFSSHMQNIINILRNIGKNSLVLLDEIGAGTDPTEGAALAMAILGFLNEKGIRTVATTHYSELKTFAFSQEGFENASVEFDVKTLRPTYRLLLGLPGKSNAFEIAYRLGLSGDIINRAKGFMKNEDIKMEELLREIHYNRDKTRLEREEAEKAMIEAEEIKKEYREKLENIRKRKEQILKQARQEALKIVEEAMAQSDSIIKRLNELQSKEERERNKIIDESRSRLRSLKSELKDLLVEPILKENSGDLSAKIKPGDKVFINSLNQKGHVVSELKNGEIQVQVGIMKIAVPISTISIIKDDNEENEGQISGIGKIGMDKSQNISSELDLRGKTLQEAIVEVDKYIDDAYLAGLPKVTLIHGKGTGTLRKGIQEYLRENRLVASFRLGKYGEGGQGVTIVELIG</sequence>
<dbReference type="SUPFAM" id="SSF52540">
    <property type="entry name" value="P-loop containing nucleoside triphosphate hydrolases"/>
    <property type="match status" value="1"/>
</dbReference>
<dbReference type="EC" id="3.1.-.-" evidence="8"/>
<dbReference type="KEGG" id="kme:H0A61_02345"/>
<dbReference type="Gene3D" id="3.30.1370.110">
    <property type="match status" value="1"/>
</dbReference>
<dbReference type="Pfam" id="PF01713">
    <property type="entry name" value="Smr"/>
    <property type="match status" value="1"/>
</dbReference>
<dbReference type="GO" id="GO:0016887">
    <property type="term" value="F:ATP hydrolysis activity"/>
    <property type="evidence" value="ECO:0007669"/>
    <property type="project" value="InterPro"/>
</dbReference>
<dbReference type="SMART" id="SM00534">
    <property type="entry name" value="MUTSac"/>
    <property type="match status" value="1"/>
</dbReference>
<dbReference type="HAMAP" id="MF_00092">
    <property type="entry name" value="MutS2"/>
    <property type="match status" value="1"/>
</dbReference>
<evidence type="ECO:0000256" key="6">
    <source>
        <dbReference type="ARBA" id="ARBA00022884"/>
    </source>
</evidence>
<dbReference type="InterPro" id="IPR027417">
    <property type="entry name" value="P-loop_NTPase"/>
</dbReference>
<evidence type="ECO:0000259" key="10">
    <source>
        <dbReference type="PROSITE" id="PS50828"/>
    </source>
</evidence>
<dbReference type="EMBL" id="CP059066">
    <property type="protein sequence ID" value="QSQ09959.1"/>
    <property type="molecule type" value="Genomic_DNA"/>
</dbReference>
<reference evidence="11" key="1">
    <citation type="submission" date="2020-07" db="EMBL/GenBank/DDBJ databases">
        <title>Koleobacter methoxysyntrophicus gen. nov., sp. nov., a novel anaerobic bacterium isolated from deep subsurface oil field and proposal of Koleobacterales ord. nov. in the phylum Firmicutes.</title>
        <authorList>
            <person name="Sakamoto S."/>
            <person name="Tamaki H."/>
        </authorList>
    </citation>
    <scope>NUCLEOTIDE SEQUENCE</scope>
    <source>
        <strain evidence="11">NRmbB1</strain>
    </source>
</reference>
<dbReference type="GO" id="GO:0019843">
    <property type="term" value="F:rRNA binding"/>
    <property type="evidence" value="ECO:0007669"/>
    <property type="project" value="UniProtKB-UniRule"/>
</dbReference>
<name>A0A8A0RR08_9FIRM</name>
<dbReference type="EC" id="3.6.4.-" evidence="8"/>
<keyword evidence="8 11" id="KW-0255">Endonuclease</keyword>
<dbReference type="InterPro" id="IPR002625">
    <property type="entry name" value="Smr_dom"/>
</dbReference>
<dbReference type="GO" id="GO:0005524">
    <property type="term" value="F:ATP binding"/>
    <property type="evidence" value="ECO:0007669"/>
    <property type="project" value="UniProtKB-UniRule"/>
</dbReference>
<dbReference type="GO" id="GO:0045910">
    <property type="term" value="P:negative regulation of DNA recombination"/>
    <property type="evidence" value="ECO:0007669"/>
    <property type="project" value="InterPro"/>
</dbReference>
<dbReference type="FunFam" id="3.40.50.300:FF:000830">
    <property type="entry name" value="Endonuclease MutS2"/>
    <property type="match status" value="1"/>
</dbReference>
<dbReference type="PANTHER" id="PTHR48466:SF2">
    <property type="entry name" value="OS10G0509000 PROTEIN"/>
    <property type="match status" value="1"/>
</dbReference>
<dbReference type="PROSITE" id="PS50828">
    <property type="entry name" value="SMR"/>
    <property type="match status" value="1"/>
</dbReference>
<keyword evidence="5 8" id="KW-0067">ATP-binding</keyword>
<dbReference type="Pfam" id="PF00488">
    <property type="entry name" value="MutS_V"/>
    <property type="match status" value="1"/>
</dbReference>
<evidence type="ECO:0000313" key="12">
    <source>
        <dbReference type="Proteomes" id="UP000662904"/>
    </source>
</evidence>
<dbReference type="PIRSF" id="PIRSF005814">
    <property type="entry name" value="MutS_YshD"/>
    <property type="match status" value="1"/>
</dbReference>
<comment type="function">
    <text evidence="8">Endonuclease that is involved in the suppression of homologous recombination and thus may have a key role in the control of bacterial genetic diversity.</text>
</comment>
<evidence type="ECO:0000256" key="9">
    <source>
        <dbReference type="SAM" id="Coils"/>
    </source>
</evidence>
<dbReference type="GO" id="GO:0140664">
    <property type="term" value="F:ATP-dependent DNA damage sensor activity"/>
    <property type="evidence" value="ECO:0007669"/>
    <property type="project" value="InterPro"/>
</dbReference>
<keyword evidence="7 8" id="KW-0238">DNA-binding</keyword>
<dbReference type="InterPro" id="IPR036187">
    <property type="entry name" value="DNA_mismatch_repair_MutS_sf"/>
</dbReference>
<dbReference type="InterPro" id="IPR045076">
    <property type="entry name" value="MutS"/>
</dbReference>